<feature type="transmembrane region" description="Helical" evidence="7">
    <location>
        <begin position="6"/>
        <end position="29"/>
    </location>
</feature>
<evidence type="ECO:0000256" key="6">
    <source>
        <dbReference type="ARBA" id="ARBA00023136"/>
    </source>
</evidence>
<dbReference type="Proteomes" id="UP000183002">
    <property type="component" value="Unassembled WGS sequence"/>
</dbReference>
<keyword evidence="3" id="KW-1003">Cell membrane</keyword>
<dbReference type="OrthoDB" id="21094at2"/>
<evidence type="ECO:0000313" key="8">
    <source>
        <dbReference type="EMBL" id="SEM81993.1"/>
    </source>
</evidence>
<feature type="transmembrane region" description="Helical" evidence="7">
    <location>
        <begin position="175"/>
        <end position="195"/>
    </location>
</feature>
<keyword evidence="5 7" id="KW-1133">Transmembrane helix</keyword>
<dbReference type="PANTHER" id="PTHR33508:SF1">
    <property type="entry name" value="UPF0056 MEMBRANE PROTEIN YHCE"/>
    <property type="match status" value="1"/>
</dbReference>
<accession>A0A1H8BGN7</accession>
<dbReference type="GO" id="GO:0005886">
    <property type="term" value="C:plasma membrane"/>
    <property type="evidence" value="ECO:0007669"/>
    <property type="project" value="UniProtKB-SubCell"/>
</dbReference>
<feature type="transmembrane region" description="Helical" evidence="7">
    <location>
        <begin position="66"/>
        <end position="91"/>
    </location>
</feature>
<dbReference type="PANTHER" id="PTHR33508">
    <property type="entry name" value="UPF0056 MEMBRANE PROTEIN YHCE"/>
    <property type="match status" value="1"/>
</dbReference>
<organism evidence="8 9">
    <name type="scientific">Pseudorhodobacter antarcticus</name>
    <dbReference type="NCBI Taxonomy" id="1077947"/>
    <lineage>
        <taxon>Bacteria</taxon>
        <taxon>Pseudomonadati</taxon>
        <taxon>Pseudomonadota</taxon>
        <taxon>Alphaproteobacteria</taxon>
        <taxon>Rhodobacterales</taxon>
        <taxon>Paracoccaceae</taxon>
        <taxon>Pseudorhodobacter</taxon>
    </lineage>
</organism>
<evidence type="ECO:0000256" key="7">
    <source>
        <dbReference type="RuleBase" id="RU362048"/>
    </source>
</evidence>
<evidence type="ECO:0000256" key="2">
    <source>
        <dbReference type="ARBA" id="ARBA00009784"/>
    </source>
</evidence>
<dbReference type="Pfam" id="PF01914">
    <property type="entry name" value="MarC"/>
    <property type="match status" value="1"/>
</dbReference>
<dbReference type="RefSeq" id="WP_050520277.1">
    <property type="nucleotide sequence ID" value="NZ_FOCO01000003.1"/>
</dbReference>
<protein>
    <recommendedName>
        <fullName evidence="7">UPF0056 membrane protein</fullName>
    </recommendedName>
</protein>
<evidence type="ECO:0000256" key="5">
    <source>
        <dbReference type="ARBA" id="ARBA00022989"/>
    </source>
</evidence>
<dbReference type="NCBIfam" id="TIGR00427">
    <property type="entry name" value="NAAT family transporter"/>
    <property type="match status" value="1"/>
</dbReference>
<keyword evidence="4 7" id="KW-0812">Transmembrane</keyword>
<dbReference type="STRING" id="1077947.SAMN05216227_100316"/>
<evidence type="ECO:0000313" key="9">
    <source>
        <dbReference type="Proteomes" id="UP000183002"/>
    </source>
</evidence>
<keyword evidence="6 7" id="KW-0472">Membrane</keyword>
<dbReference type="AlphaFoldDB" id="A0A1H8BGN7"/>
<comment type="subcellular location">
    <subcellularLocation>
        <location evidence="1 7">Cell membrane</location>
        <topology evidence="1 7">Multi-pass membrane protein</topology>
    </subcellularLocation>
</comment>
<dbReference type="InterPro" id="IPR002771">
    <property type="entry name" value="Multi_antbiot-R_MarC"/>
</dbReference>
<dbReference type="EMBL" id="FOCO01000003">
    <property type="protein sequence ID" value="SEM81993.1"/>
    <property type="molecule type" value="Genomic_DNA"/>
</dbReference>
<feature type="transmembrane region" description="Helical" evidence="7">
    <location>
        <begin position="143"/>
        <end position="163"/>
    </location>
</feature>
<proteinExistence type="inferred from homology"/>
<reference evidence="8 9" key="1">
    <citation type="submission" date="2016-10" db="EMBL/GenBank/DDBJ databases">
        <authorList>
            <person name="de Groot N.N."/>
        </authorList>
    </citation>
    <scope>NUCLEOTIDE SEQUENCE [LARGE SCALE GENOMIC DNA]</scope>
    <source>
        <strain evidence="8 9">CGMCC 1.10836</strain>
    </source>
</reference>
<keyword evidence="9" id="KW-1185">Reference proteome</keyword>
<feature type="transmembrane region" description="Helical" evidence="7">
    <location>
        <begin position="111"/>
        <end position="131"/>
    </location>
</feature>
<sequence>METAFLITAFATLFVVIDPPGLIPMFIALTPGMTAEQRRVIGGRACVIAIFILTMFGLLGEAVLSVIGISMSAFRIAGGILLFLTALDMLFERRTQRREGQTTNADHDPSVFPIAIPLIAGPGAIATMILLVGEAGGTWQGTLTVHLVMIFVVFLAFLLFLIAGPLERLLGRVGTVVITRLLGMLLAALSVQFVIDGIKGTGLIG</sequence>
<gene>
    <name evidence="8" type="ORF">SAMN05216227_100316</name>
</gene>
<evidence type="ECO:0000256" key="4">
    <source>
        <dbReference type="ARBA" id="ARBA00022692"/>
    </source>
</evidence>
<evidence type="ECO:0000256" key="3">
    <source>
        <dbReference type="ARBA" id="ARBA00022475"/>
    </source>
</evidence>
<feature type="transmembrane region" description="Helical" evidence="7">
    <location>
        <begin position="41"/>
        <end position="60"/>
    </location>
</feature>
<evidence type="ECO:0000256" key="1">
    <source>
        <dbReference type="ARBA" id="ARBA00004651"/>
    </source>
</evidence>
<comment type="similarity">
    <text evidence="2 7">Belongs to the UPF0056 (MarC) family.</text>
</comment>
<name>A0A1H8BGN7_9RHOB</name>